<evidence type="ECO:0000313" key="3">
    <source>
        <dbReference type="EMBL" id="OGY18906.1"/>
    </source>
</evidence>
<feature type="transmembrane region" description="Helical" evidence="1">
    <location>
        <begin position="302"/>
        <end position="319"/>
    </location>
</feature>
<dbReference type="Pfam" id="PF19830">
    <property type="entry name" value="DUF6311"/>
    <property type="match status" value="1"/>
</dbReference>
<feature type="transmembrane region" description="Helical" evidence="1">
    <location>
        <begin position="229"/>
        <end position="250"/>
    </location>
</feature>
<organism evidence="3 4">
    <name type="scientific">Candidatus Chisholmbacteria bacterium RIFCSPHIGHO2_01_FULL_52_32</name>
    <dbReference type="NCBI Taxonomy" id="1797591"/>
    <lineage>
        <taxon>Bacteria</taxon>
        <taxon>Candidatus Chisholmiibacteriota</taxon>
    </lineage>
</organism>
<dbReference type="AlphaFoldDB" id="A0A1G1VU26"/>
<gene>
    <name evidence="3" type="ORF">A2786_05450</name>
</gene>
<feature type="transmembrane region" description="Helical" evidence="1">
    <location>
        <begin position="404"/>
        <end position="423"/>
    </location>
</feature>
<feature type="transmembrane region" description="Helical" evidence="1">
    <location>
        <begin position="155"/>
        <end position="172"/>
    </location>
</feature>
<feature type="domain" description="DUF6311" evidence="2">
    <location>
        <begin position="65"/>
        <end position="412"/>
    </location>
</feature>
<feature type="transmembrane region" description="Helical" evidence="1">
    <location>
        <begin position="201"/>
        <end position="217"/>
    </location>
</feature>
<feature type="transmembrane region" description="Helical" evidence="1">
    <location>
        <begin position="378"/>
        <end position="397"/>
    </location>
</feature>
<evidence type="ECO:0000313" key="4">
    <source>
        <dbReference type="Proteomes" id="UP000179233"/>
    </source>
</evidence>
<dbReference type="InterPro" id="IPR046278">
    <property type="entry name" value="DUF6311"/>
</dbReference>
<evidence type="ECO:0000256" key="1">
    <source>
        <dbReference type="SAM" id="Phobius"/>
    </source>
</evidence>
<feature type="transmembrane region" description="Helical" evidence="1">
    <location>
        <begin position="106"/>
        <end position="125"/>
    </location>
</feature>
<feature type="transmembrane region" description="Helical" evidence="1">
    <location>
        <begin position="331"/>
        <end position="351"/>
    </location>
</feature>
<evidence type="ECO:0000259" key="2">
    <source>
        <dbReference type="Pfam" id="PF19830"/>
    </source>
</evidence>
<feature type="transmembrane region" description="Helical" evidence="1">
    <location>
        <begin position="80"/>
        <end position="100"/>
    </location>
</feature>
<feature type="transmembrane region" description="Helical" evidence="1">
    <location>
        <begin position="12"/>
        <end position="34"/>
    </location>
</feature>
<comment type="caution">
    <text evidence="3">The sequence shown here is derived from an EMBL/GenBank/DDBJ whole genome shotgun (WGS) entry which is preliminary data.</text>
</comment>
<keyword evidence="1" id="KW-1133">Transmembrane helix</keyword>
<sequence length="568" mass="66001">MRKKTYSVQGRAWLVSAIVFALTAFLTYPLLFHFSTQFPSDLGDSSKYLWNLWWMKRAVFVENTNPFFTTFLYYPQGTGLVFDSFVPLWGILSLPFQFLFGLITTYNILVFLSFLLSFWGMFLLVRRLTDSSLAATFGGVFYSFSPYVFAHLRGHFNLLHVWIFPWLLYALFHFRKQPSLKRSALVSLVFLFSLFTDYYYAFYAIGITALFLAYVYFSTSGRILKAVLLYGALIVIMYAVFLYPLFLAYIREQQSLASLRITEFEQYSADLLSYFVPFEQNPLLGRFSKAYTRRFTAGTTEGTIYVGYAALFLAFVGLFRYRDKARIKTFLVLLIVLSFLLSLGPTLTILGKDYPISLPFSWFTSHETLSHLRVSSRFGVLSLFGIYLLSGFGIAYLSKKTKRTPLFVLVFFIWFMESASFPIPLERPRMSVFYDSIVSDPEHFAILALPIEFWSDDVRSVYGQTVHGKPILGGIVARPPLRWIEEYRVSPFLGNVLTFQEGDQTFLASSIRREEREELRQSLIDLNIKYILIYKEYAGWRDLHKYTDYVLGTRKVFEDDILVAYQVY</sequence>
<name>A0A1G1VU26_9BACT</name>
<keyword evidence="1" id="KW-0472">Membrane</keyword>
<accession>A0A1G1VU26</accession>
<proteinExistence type="predicted"/>
<keyword evidence="1" id="KW-0812">Transmembrane</keyword>
<reference evidence="3 4" key="1">
    <citation type="journal article" date="2016" name="Nat. Commun.">
        <title>Thousands of microbial genomes shed light on interconnected biogeochemical processes in an aquifer system.</title>
        <authorList>
            <person name="Anantharaman K."/>
            <person name="Brown C.T."/>
            <person name="Hug L.A."/>
            <person name="Sharon I."/>
            <person name="Castelle C.J."/>
            <person name="Probst A.J."/>
            <person name="Thomas B.C."/>
            <person name="Singh A."/>
            <person name="Wilkins M.J."/>
            <person name="Karaoz U."/>
            <person name="Brodie E.L."/>
            <person name="Williams K.H."/>
            <person name="Hubbard S.S."/>
            <person name="Banfield J.F."/>
        </authorList>
    </citation>
    <scope>NUCLEOTIDE SEQUENCE [LARGE SCALE GENOMIC DNA]</scope>
</reference>
<dbReference type="EMBL" id="MHCJ01000003">
    <property type="protein sequence ID" value="OGY18906.1"/>
    <property type="molecule type" value="Genomic_DNA"/>
</dbReference>
<protein>
    <recommendedName>
        <fullName evidence="2">DUF6311 domain-containing protein</fullName>
    </recommendedName>
</protein>
<feature type="transmembrane region" description="Helical" evidence="1">
    <location>
        <begin position="132"/>
        <end position="149"/>
    </location>
</feature>
<dbReference type="Proteomes" id="UP000179233">
    <property type="component" value="Unassembled WGS sequence"/>
</dbReference>